<feature type="region of interest" description="Disordered" evidence="1">
    <location>
        <begin position="503"/>
        <end position="523"/>
    </location>
</feature>
<evidence type="ECO:0000256" key="1">
    <source>
        <dbReference type="SAM" id="MobiDB-lite"/>
    </source>
</evidence>
<dbReference type="EMBL" id="VBPB01000049">
    <property type="protein sequence ID" value="TMQ73698.1"/>
    <property type="molecule type" value="Genomic_DNA"/>
</dbReference>
<comment type="caution">
    <text evidence="3">The sequence shown here is derived from an EMBL/GenBank/DDBJ whole genome shotgun (WGS) entry which is preliminary data.</text>
</comment>
<name>A0A538UCQ7_UNCEI</name>
<feature type="signal peptide" evidence="2">
    <location>
        <begin position="1"/>
        <end position="32"/>
    </location>
</feature>
<evidence type="ECO:0000313" key="4">
    <source>
        <dbReference type="Proteomes" id="UP000319771"/>
    </source>
</evidence>
<evidence type="ECO:0008006" key="5">
    <source>
        <dbReference type="Google" id="ProtNLM"/>
    </source>
</evidence>
<organism evidence="3 4">
    <name type="scientific">Eiseniibacteriota bacterium</name>
    <dbReference type="NCBI Taxonomy" id="2212470"/>
    <lineage>
        <taxon>Bacteria</taxon>
        <taxon>Candidatus Eiseniibacteriota</taxon>
    </lineage>
</organism>
<feature type="chain" id="PRO_5021822572" description="G8 domain-containing protein" evidence="2">
    <location>
        <begin position="33"/>
        <end position="687"/>
    </location>
</feature>
<sequence length="687" mass="68565">MPTRTHLRRARAIAIAMAAILASVLFSASAFAQSSGDYRSAASGNWNATSTWETFNGTAWVAAGSTPTSTNGVITVQSPHTVTVTGAVTVDQVVISSGGQITLASGITLTINNGTGTDLSVNGTFRNEGGTLTNSSGTIAFNAGGKYQHARDGGNIPTATWAATSTCEVLGVTAALPTATSFAQPFGNFTWNCPGQGSSATTFNLGGNLTSVAGDFTLGSTGASGILNAGSGNNFILTIGGSLVLQAGTFNWTTGGNNTQTLNLAGDWNQTGGTFQDTGPAVTVNFTGSGRSFTQSGGTLTTTNMIFAVPSGASLTLNNGLSVATTRTFTVGGTLNCGNNTVAGAGTFTLSPGGTLGIGSTVGITTSGATGNIQTTTRTFDAGATYTYNNPGAGQFTGSGLPATVTGLALNNAGGLTLSRSGITAVSTTLTFTSGKLTVGSGNTLALASANATGASTSTGWAIGAVRRTFPSGTSTRTFDIGDATRYTPVTMAMSGLSAQSDITATTSTPDHPNLGSSSLEPSKSANRWWTLTPTGSPTFTNYSATFNFDAGDLDGAAAPLNFVVGRFASSAWTVPTVGARTATSTQATGLTGFGDFAVAELLVHTITATAGANGAISPSGAVSVPHQTNQTFSITPDACNQIQDVLVDGVSVGAVSSYTFSNVTTDHTIAASFVPGNQISASAGAN</sequence>
<dbReference type="Proteomes" id="UP000319771">
    <property type="component" value="Unassembled WGS sequence"/>
</dbReference>
<gene>
    <name evidence="3" type="ORF">E6K81_03330</name>
</gene>
<feature type="non-terminal residue" evidence="3">
    <location>
        <position position="687"/>
    </location>
</feature>
<keyword evidence="2" id="KW-0732">Signal</keyword>
<accession>A0A538UCQ7</accession>
<evidence type="ECO:0000256" key="2">
    <source>
        <dbReference type="SAM" id="SignalP"/>
    </source>
</evidence>
<proteinExistence type="predicted"/>
<evidence type="ECO:0000313" key="3">
    <source>
        <dbReference type="EMBL" id="TMQ73698.1"/>
    </source>
</evidence>
<dbReference type="AlphaFoldDB" id="A0A538UCQ7"/>
<protein>
    <recommendedName>
        <fullName evidence="5">G8 domain-containing protein</fullName>
    </recommendedName>
</protein>
<reference evidence="3 4" key="1">
    <citation type="journal article" date="2019" name="Nat. Microbiol.">
        <title>Mediterranean grassland soil C-N compound turnover is dependent on rainfall and depth, and is mediated by genomically divergent microorganisms.</title>
        <authorList>
            <person name="Diamond S."/>
            <person name="Andeer P.F."/>
            <person name="Li Z."/>
            <person name="Crits-Christoph A."/>
            <person name="Burstein D."/>
            <person name="Anantharaman K."/>
            <person name="Lane K.R."/>
            <person name="Thomas B.C."/>
            <person name="Pan C."/>
            <person name="Northen T.R."/>
            <person name="Banfield J.F."/>
        </authorList>
    </citation>
    <scope>NUCLEOTIDE SEQUENCE [LARGE SCALE GENOMIC DNA]</scope>
    <source>
        <strain evidence="3">WS_11</strain>
    </source>
</reference>